<evidence type="ECO:0000259" key="2">
    <source>
        <dbReference type="Pfam" id="PF02120"/>
    </source>
</evidence>
<gene>
    <name evidence="3" type="ORF">AAH949_01115</name>
</gene>
<evidence type="ECO:0000313" key="3">
    <source>
        <dbReference type="EMBL" id="XBJ29465.1"/>
    </source>
</evidence>
<feature type="domain" description="Flagellar hook-length control protein-like C-terminal" evidence="2">
    <location>
        <begin position="530"/>
        <end position="610"/>
    </location>
</feature>
<dbReference type="InterPro" id="IPR021136">
    <property type="entry name" value="Flagellar_hook_control-like_C"/>
</dbReference>
<dbReference type="Gene3D" id="3.30.750.140">
    <property type="match status" value="1"/>
</dbReference>
<feature type="region of interest" description="Disordered" evidence="1">
    <location>
        <begin position="1"/>
        <end position="29"/>
    </location>
</feature>
<keyword evidence="3" id="KW-0282">Flagellum</keyword>
<dbReference type="Pfam" id="PF02120">
    <property type="entry name" value="Flg_hook"/>
    <property type="match status" value="1"/>
</dbReference>
<protein>
    <submittedName>
        <fullName evidence="3">Flagellar hook-length control protein FliK</fullName>
    </submittedName>
</protein>
<name>A0AAU7E6D5_9BACT</name>
<feature type="compositionally biased region" description="Polar residues" evidence="1">
    <location>
        <begin position="1"/>
        <end position="25"/>
    </location>
</feature>
<organism evidence="3">
    <name type="scientific">Campylobacter sp. CCS1377</name>
    <dbReference type="NCBI Taxonomy" id="3158229"/>
    <lineage>
        <taxon>Bacteria</taxon>
        <taxon>Pseudomonadati</taxon>
        <taxon>Campylobacterota</taxon>
        <taxon>Epsilonproteobacteria</taxon>
        <taxon>Campylobacterales</taxon>
        <taxon>Campylobacteraceae</taxon>
        <taxon>Campylobacter</taxon>
    </lineage>
</organism>
<feature type="region of interest" description="Disordered" evidence="1">
    <location>
        <begin position="247"/>
        <end position="267"/>
    </location>
</feature>
<dbReference type="EMBL" id="CP155620">
    <property type="protein sequence ID" value="XBJ29465.1"/>
    <property type="molecule type" value="Genomic_DNA"/>
</dbReference>
<keyword evidence="3" id="KW-0969">Cilium</keyword>
<feature type="region of interest" description="Disordered" evidence="1">
    <location>
        <begin position="602"/>
        <end position="622"/>
    </location>
</feature>
<feature type="compositionally biased region" description="Basic and acidic residues" evidence="1">
    <location>
        <begin position="247"/>
        <end position="257"/>
    </location>
</feature>
<accession>A0AAU7E6D5</accession>
<dbReference type="RefSeq" id="WP_348518718.1">
    <property type="nucleotide sequence ID" value="NZ_CP155620.1"/>
</dbReference>
<reference evidence="3" key="1">
    <citation type="submission" date="2024-05" db="EMBL/GenBank/DDBJ databases">
        <title>Campylobacter coli isolated from environmental waters in Slovenia.</title>
        <authorList>
            <person name="Zautner A.E."/>
            <person name="Bunk B."/>
            <person name="Riedel T."/>
            <person name="Sproeer C."/>
        </authorList>
    </citation>
    <scope>NUCLEOTIDE SEQUENCE</scope>
    <source>
        <strain evidence="3">CCS1377</strain>
    </source>
</reference>
<keyword evidence="3" id="KW-0966">Cell projection</keyword>
<feature type="region of interest" description="Disordered" evidence="1">
    <location>
        <begin position="398"/>
        <end position="418"/>
    </location>
</feature>
<dbReference type="InterPro" id="IPR038610">
    <property type="entry name" value="FliK-like_C_sf"/>
</dbReference>
<sequence length="641" mass="73873">MSGLNSQNDILNLAPTKSQTKQNKGANLKDDDKQEFLSSLIQAIDEKNEILPQKLNNEQKQELANEVFKQLQNGTLSQDDQISIFESANFMQILGLLDALKMDSKAINLNQFSQKTKQILSIEKNLNVLKNAKDLNELLDLAKKLDLNIEKIKVDRLVELKNTFPNLDKAGFFNNNIESVLKDFINQKIANLIKEIPQKNQDSFAKKPQKENILSKALQDINLKQKAQDDKENDATLLNQKDKIISADKQNHLENSKKNNLNNLPKESVQEQKNKIFLKNEADLKIQQTTHKDIEKNIQNTKKNENEILTLNSDKFHKMQSVNKKEENLPKNTTEILNKNEIFKNSEDIQENISKNKDNILKENILENPTKNLKNTNQEIPQNAKNIVKDLKDLETKTNSLNNTKNDTNANKTHTINEKNPISPLQEFFKSEQRENKNTQNQNINHTLNNTNSTIQNIQTKQNSNQTLDFTQQEKNTDLKNENNNTKDLQNDAFHNELNNTLKELSKVSQNQIKNPIKETFSHFSEDLKEQIQNYKAPITKVNITLNPSNLGEVEVTLMQRGNNLHINFNSNTNTMNLFIQHQAEFKNSLVNMGFTGLEMNFSDQGKKEQNGQQKSKHSYKNDFEIDKQDKELELVLAKYF</sequence>
<dbReference type="AlphaFoldDB" id="A0AAU7E6D5"/>
<evidence type="ECO:0000256" key="1">
    <source>
        <dbReference type="SAM" id="MobiDB-lite"/>
    </source>
</evidence>
<feature type="compositionally biased region" description="Low complexity" evidence="1">
    <location>
        <begin position="398"/>
        <end position="414"/>
    </location>
</feature>
<proteinExistence type="predicted"/>